<dbReference type="EMBL" id="MLHV01000042">
    <property type="protein sequence ID" value="OHT88332.1"/>
    <property type="molecule type" value="Genomic_DNA"/>
</dbReference>
<protein>
    <submittedName>
        <fullName evidence="1">Uncharacterized protein</fullName>
    </submittedName>
</protein>
<accession>A0A1S1JQE3</accession>
<proteinExistence type="predicted"/>
<name>A0A1S1JQE3_9MYCO</name>
<keyword evidence="2" id="KW-1185">Reference proteome</keyword>
<reference evidence="1 2" key="1">
    <citation type="submission" date="2016-10" db="EMBL/GenBank/DDBJ databases">
        <title>Evaluation of Human, Animal and Environmental Mycobacterium chelonae Isolates by Core Genome Phylogenomic Analysis, Targeted Gene Comparison, and Anti-microbial Susceptibility Patterns: A Tale of Mistaken Identities.</title>
        <authorList>
            <person name="Fogelson S.B."/>
            <person name="Camus A.C."/>
            <person name="Lorenz W."/>
            <person name="Vasireddy R."/>
            <person name="Vasireddy S."/>
            <person name="Smith T."/>
            <person name="Brown-Elliott B.A."/>
            <person name="Wallace R.J.Jr."/>
            <person name="Hasan N.A."/>
            <person name="Reischl U."/>
            <person name="Sanchez S."/>
        </authorList>
    </citation>
    <scope>NUCLEOTIDE SEQUENCE [LARGE SCALE GENOMIC DNA]</scope>
    <source>
        <strain evidence="1 2">24999</strain>
    </source>
</reference>
<evidence type="ECO:0000313" key="1">
    <source>
        <dbReference type="EMBL" id="OHT88332.1"/>
    </source>
</evidence>
<organism evidence="1 2">
    <name type="scientific">Mycobacterium syngnathidarum</name>
    <dbReference type="NCBI Taxonomy" id="1908205"/>
    <lineage>
        <taxon>Bacteria</taxon>
        <taxon>Bacillati</taxon>
        <taxon>Actinomycetota</taxon>
        <taxon>Actinomycetes</taxon>
        <taxon>Mycobacteriales</taxon>
        <taxon>Mycobacteriaceae</taxon>
        <taxon>Mycobacterium</taxon>
    </lineage>
</organism>
<gene>
    <name evidence="1" type="ORF">BKG61_27730</name>
</gene>
<sequence length="64" mass="6757">MAVSHYVFKGAIFTPGPLVEELIRIGEASPGARGMDIEEVLVQIAGANGIDRATVSSDEFPRAV</sequence>
<dbReference type="Proteomes" id="UP000179636">
    <property type="component" value="Unassembled WGS sequence"/>
</dbReference>
<evidence type="ECO:0000313" key="2">
    <source>
        <dbReference type="Proteomes" id="UP000179636"/>
    </source>
</evidence>
<dbReference type="AlphaFoldDB" id="A0A1S1JQE3"/>
<comment type="caution">
    <text evidence="1">The sequence shown here is derived from an EMBL/GenBank/DDBJ whole genome shotgun (WGS) entry which is preliminary data.</text>
</comment>